<evidence type="ECO:0000313" key="2">
    <source>
        <dbReference type="EMBL" id="GAA3902220.1"/>
    </source>
</evidence>
<keyword evidence="1" id="KW-0472">Membrane</keyword>
<dbReference type="EMBL" id="BAAAZA010000049">
    <property type="protein sequence ID" value="GAA3902220.1"/>
    <property type="molecule type" value="Genomic_DNA"/>
</dbReference>
<proteinExistence type="predicted"/>
<protein>
    <submittedName>
        <fullName evidence="2">Uncharacterized protein</fullName>
    </submittedName>
</protein>
<dbReference type="RefSeq" id="WP_345554081.1">
    <property type="nucleotide sequence ID" value="NZ_BAAAZA010000049.1"/>
</dbReference>
<feature type="transmembrane region" description="Helical" evidence="1">
    <location>
        <begin position="69"/>
        <end position="87"/>
    </location>
</feature>
<organism evidence="2 3">
    <name type="scientific">Streptomyces lannensis</name>
    <dbReference type="NCBI Taxonomy" id="766498"/>
    <lineage>
        <taxon>Bacteria</taxon>
        <taxon>Bacillati</taxon>
        <taxon>Actinomycetota</taxon>
        <taxon>Actinomycetes</taxon>
        <taxon>Kitasatosporales</taxon>
        <taxon>Streptomycetaceae</taxon>
        <taxon>Streptomyces</taxon>
    </lineage>
</organism>
<accession>A0ABP7LHW5</accession>
<sequence length="92" mass="9810">MTRPAPRSATALYAIAATCAAVGALLWVRSRASTPISLSSRSYGSFLAADSYTPSAWRVWSPAVPEDRLGLYLLTAGLLLAVAARLVSVWRD</sequence>
<reference evidence="3" key="1">
    <citation type="journal article" date="2019" name="Int. J. Syst. Evol. Microbiol.">
        <title>The Global Catalogue of Microorganisms (GCM) 10K type strain sequencing project: providing services to taxonomists for standard genome sequencing and annotation.</title>
        <authorList>
            <consortium name="The Broad Institute Genomics Platform"/>
            <consortium name="The Broad Institute Genome Sequencing Center for Infectious Disease"/>
            <person name="Wu L."/>
            <person name="Ma J."/>
        </authorList>
    </citation>
    <scope>NUCLEOTIDE SEQUENCE [LARGE SCALE GENOMIC DNA]</scope>
    <source>
        <strain evidence="3">JCM 16578</strain>
    </source>
</reference>
<comment type="caution">
    <text evidence="2">The sequence shown here is derived from an EMBL/GenBank/DDBJ whole genome shotgun (WGS) entry which is preliminary data.</text>
</comment>
<keyword evidence="3" id="KW-1185">Reference proteome</keyword>
<evidence type="ECO:0000256" key="1">
    <source>
        <dbReference type="SAM" id="Phobius"/>
    </source>
</evidence>
<gene>
    <name evidence="2" type="ORF">GCM10022207_84070</name>
</gene>
<name>A0ABP7LHW5_9ACTN</name>
<dbReference type="Proteomes" id="UP001501563">
    <property type="component" value="Unassembled WGS sequence"/>
</dbReference>
<keyword evidence="1" id="KW-0812">Transmembrane</keyword>
<keyword evidence="1" id="KW-1133">Transmembrane helix</keyword>
<evidence type="ECO:0000313" key="3">
    <source>
        <dbReference type="Proteomes" id="UP001501563"/>
    </source>
</evidence>